<dbReference type="PROSITE" id="PS50887">
    <property type="entry name" value="GGDEF"/>
    <property type="match status" value="1"/>
</dbReference>
<keyword evidence="5" id="KW-1185">Reference proteome</keyword>
<dbReference type="CDD" id="cd12915">
    <property type="entry name" value="PDC2_DGC_like"/>
    <property type="match status" value="1"/>
</dbReference>
<name>A0ABV7M638_9GAMM</name>
<dbReference type="CDD" id="cd12914">
    <property type="entry name" value="PDC1_DGC_like"/>
    <property type="match status" value="1"/>
</dbReference>
<evidence type="ECO:0000256" key="2">
    <source>
        <dbReference type="ARBA" id="ARBA00034247"/>
    </source>
</evidence>
<reference evidence="5" key="1">
    <citation type="journal article" date="2019" name="Int. J. Syst. Evol. Microbiol.">
        <title>The Global Catalogue of Microorganisms (GCM) 10K type strain sequencing project: providing services to taxonomists for standard genome sequencing and annotation.</title>
        <authorList>
            <consortium name="The Broad Institute Genomics Platform"/>
            <consortium name="The Broad Institute Genome Sequencing Center for Infectious Disease"/>
            <person name="Wu L."/>
            <person name="Ma J."/>
        </authorList>
    </citation>
    <scope>NUCLEOTIDE SEQUENCE [LARGE SCALE GENOMIC DNA]</scope>
    <source>
        <strain evidence="5">KCTC 12847</strain>
    </source>
</reference>
<evidence type="ECO:0000313" key="4">
    <source>
        <dbReference type="EMBL" id="MFC3294381.1"/>
    </source>
</evidence>
<sequence>MSLHAPRRLLFSFCTLAILAIGGFLSYESWQLYRSELDRVQSSLESETVLLAEHAQLAFATANRLLADIAWEQHQGTMVSSLNSRPMQQRVMNTTQFVGLVVTDEAGASVYAVTKRPLPPDSFANLSNLQAHRLGASLIVGRPLSSGGEASRVIPISQRLVDNQGKFAGVAMVLLDAAYFRDFYRNVIKDQTLRISMLHRDGSVLSLYPSPPNELPTSAEGLAALVSTQQADTLRLVSPLDGSERLAAYRNLQQWPVAVAISLGHEAFLNELMPAFRRNGILFLLFAGGGVLCTMLISRSMGEVYRARDDRTMALREQASTLQLCHAIASRLPNGRVFVLDRQYRYEFVEGHLGDNCPALEPSAMLGRHIDEIYPVETVSKLKPLIANALNGQESEGEIAYRGRVFRTFGTPLPDDDGRIQRCLLLSQDITQFKADQALLVTMNYELHRQASTDGLLGIANRREFDRRLEQEWQRSLRERQPLSLLLLDVDYFKRYNDAYGHAEGDVCLQQIATSVAGVIQRPADLAARYGGEELAVLLPNTDLEGAQHVAQRIHAHQAELALSFPESPIASHVTVSIGVATAVPLVDDAAAQLVEHADQALYAAKEAGRNCTKAMPSNPEAGLSFLKRLA</sequence>
<keyword evidence="4" id="KW-0808">Transferase</keyword>
<comment type="caution">
    <text evidence="4">The sequence shown here is derived from an EMBL/GenBank/DDBJ whole genome shotgun (WGS) entry which is preliminary data.</text>
</comment>
<dbReference type="Gene3D" id="3.30.450.20">
    <property type="entry name" value="PAS domain"/>
    <property type="match status" value="3"/>
</dbReference>
<dbReference type="Gene3D" id="3.30.70.270">
    <property type="match status" value="1"/>
</dbReference>
<dbReference type="Pfam" id="PF00990">
    <property type="entry name" value="GGDEF"/>
    <property type="match status" value="1"/>
</dbReference>
<dbReference type="InterPro" id="IPR029787">
    <property type="entry name" value="Nucleotide_cyclase"/>
</dbReference>
<proteinExistence type="predicted"/>
<keyword evidence="4" id="KW-0548">Nucleotidyltransferase</keyword>
<comment type="catalytic activity">
    <reaction evidence="2">
        <text>2 GTP = 3',3'-c-di-GMP + 2 diphosphate</text>
        <dbReference type="Rhea" id="RHEA:24898"/>
        <dbReference type="ChEBI" id="CHEBI:33019"/>
        <dbReference type="ChEBI" id="CHEBI:37565"/>
        <dbReference type="ChEBI" id="CHEBI:58805"/>
        <dbReference type="EC" id="2.7.7.65"/>
    </reaction>
</comment>
<dbReference type="PANTHER" id="PTHR45138">
    <property type="entry name" value="REGULATORY COMPONENTS OF SENSORY TRANSDUCTION SYSTEM"/>
    <property type="match status" value="1"/>
</dbReference>
<accession>A0ABV7M638</accession>
<evidence type="ECO:0000256" key="1">
    <source>
        <dbReference type="ARBA" id="ARBA00012528"/>
    </source>
</evidence>
<evidence type="ECO:0000313" key="5">
    <source>
        <dbReference type="Proteomes" id="UP001595640"/>
    </source>
</evidence>
<dbReference type="CDD" id="cd01949">
    <property type="entry name" value="GGDEF"/>
    <property type="match status" value="1"/>
</dbReference>
<dbReference type="RefSeq" id="WP_019016981.1">
    <property type="nucleotide sequence ID" value="NZ_BMXD01000004.1"/>
</dbReference>
<dbReference type="SMART" id="SM00267">
    <property type="entry name" value="GGDEF"/>
    <property type="match status" value="1"/>
</dbReference>
<dbReference type="PANTHER" id="PTHR45138:SF9">
    <property type="entry name" value="DIGUANYLATE CYCLASE DGCM-RELATED"/>
    <property type="match status" value="1"/>
</dbReference>
<gene>
    <name evidence="4" type="ORF">ACFOEI_20350</name>
</gene>
<dbReference type="InterPro" id="IPR050469">
    <property type="entry name" value="Diguanylate_Cyclase"/>
</dbReference>
<dbReference type="InterPro" id="IPR013656">
    <property type="entry name" value="PAS_4"/>
</dbReference>
<dbReference type="InterPro" id="IPR043128">
    <property type="entry name" value="Rev_trsase/Diguanyl_cyclase"/>
</dbReference>
<feature type="domain" description="GGDEF" evidence="3">
    <location>
        <begin position="481"/>
        <end position="618"/>
    </location>
</feature>
<organism evidence="4 5">
    <name type="scientific">Modicisalibacter luteus</name>
    <dbReference type="NCBI Taxonomy" id="453962"/>
    <lineage>
        <taxon>Bacteria</taxon>
        <taxon>Pseudomonadati</taxon>
        <taxon>Pseudomonadota</taxon>
        <taxon>Gammaproteobacteria</taxon>
        <taxon>Oceanospirillales</taxon>
        <taxon>Halomonadaceae</taxon>
        <taxon>Modicisalibacter</taxon>
    </lineage>
</organism>
<dbReference type="InterPro" id="IPR035965">
    <property type="entry name" value="PAS-like_dom_sf"/>
</dbReference>
<evidence type="ECO:0000259" key="3">
    <source>
        <dbReference type="PROSITE" id="PS50887"/>
    </source>
</evidence>
<dbReference type="Proteomes" id="UP001595640">
    <property type="component" value="Unassembled WGS sequence"/>
</dbReference>
<dbReference type="Pfam" id="PF08448">
    <property type="entry name" value="PAS_4"/>
    <property type="match status" value="1"/>
</dbReference>
<dbReference type="InterPro" id="IPR000160">
    <property type="entry name" value="GGDEF_dom"/>
</dbReference>
<dbReference type="NCBIfam" id="TIGR00254">
    <property type="entry name" value="GGDEF"/>
    <property type="match status" value="1"/>
</dbReference>
<dbReference type="SUPFAM" id="SSF55073">
    <property type="entry name" value="Nucleotide cyclase"/>
    <property type="match status" value="1"/>
</dbReference>
<dbReference type="EC" id="2.7.7.65" evidence="1"/>
<dbReference type="SUPFAM" id="SSF55785">
    <property type="entry name" value="PYP-like sensor domain (PAS domain)"/>
    <property type="match status" value="1"/>
</dbReference>
<dbReference type="GO" id="GO:0052621">
    <property type="term" value="F:diguanylate cyclase activity"/>
    <property type="evidence" value="ECO:0007669"/>
    <property type="project" value="UniProtKB-EC"/>
</dbReference>
<dbReference type="EMBL" id="JBHRUH010000050">
    <property type="protein sequence ID" value="MFC3294381.1"/>
    <property type="molecule type" value="Genomic_DNA"/>
</dbReference>
<protein>
    <recommendedName>
        <fullName evidence="1">diguanylate cyclase</fullName>
        <ecNumber evidence="1">2.7.7.65</ecNumber>
    </recommendedName>
</protein>